<evidence type="ECO:0000313" key="3">
    <source>
        <dbReference type="EMBL" id="AFY28542.1"/>
    </source>
</evidence>
<sequence>MTPERPPSPTRSAPAPRPGRPPARDMVWIPPGSFEMGSDHHYPEEAPAHRVALGGFWIDRTPVTNAQFQKFVKATGHITLAERPADPADYPGALPELLAPASIVFVPPPGPIGTGDPYRWWQYRPGACWRHPEGPGSSIRMRENHPVVHVAHGDAAAYAAWAGKQLPSEAEWERAARGGRQGDEFAWGDELHPGGRPMANTFQGDFPHHNSLLDGWERTSPVGAFPPNGYGLLDMIGNVWEWTDDWYGGHGATVANPEGCCRQASIDPGSQHGHQPRKVVKGGSFLCAPSYCRRYRPAARMAQGVDTSTCHMGFRCIVRS</sequence>
<proteinExistence type="predicted"/>
<dbReference type="SUPFAM" id="SSF56436">
    <property type="entry name" value="C-type lectin-like"/>
    <property type="match status" value="1"/>
</dbReference>
<dbReference type="InterPro" id="IPR042095">
    <property type="entry name" value="SUMF_sf"/>
</dbReference>
<evidence type="ECO:0000259" key="2">
    <source>
        <dbReference type="Pfam" id="PF03781"/>
    </source>
</evidence>
<organism evidence="3 4">
    <name type="scientific">Cyanobium gracile (strain ATCC 27147 / PCC 6307)</name>
    <dbReference type="NCBI Taxonomy" id="292564"/>
    <lineage>
        <taxon>Bacteria</taxon>
        <taxon>Bacillati</taxon>
        <taxon>Cyanobacteriota</taxon>
        <taxon>Cyanophyceae</taxon>
        <taxon>Synechococcales</taxon>
        <taxon>Prochlorococcaceae</taxon>
        <taxon>Cyanobium</taxon>
    </lineage>
</organism>
<dbReference type="InterPro" id="IPR051043">
    <property type="entry name" value="Sulfatase_Mod_Factor_Kinase"/>
</dbReference>
<dbReference type="InterPro" id="IPR005532">
    <property type="entry name" value="SUMF_dom"/>
</dbReference>
<feature type="region of interest" description="Disordered" evidence="1">
    <location>
        <begin position="1"/>
        <end position="25"/>
    </location>
</feature>
<dbReference type="STRING" id="292564.Cyagr_1371"/>
<dbReference type="InterPro" id="IPR016187">
    <property type="entry name" value="CTDL_fold"/>
</dbReference>
<reference evidence="4" key="1">
    <citation type="journal article" date="2013" name="Proc. Natl. Acad. Sci. U.S.A.">
        <title>Improving the coverage of the cyanobacterial phylum using diversity-driven genome sequencing.</title>
        <authorList>
            <person name="Shih P.M."/>
            <person name="Wu D."/>
            <person name="Latifi A."/>
            <person name="Axen S.D."/>
            <person name="Fewer D.P."/>
            <person name="Talla E."/>
            <person name="Calteau A."/>
            <person name="Cai F."/>
            <person name="Tandeau de Marsac N."/>
            <person name="Rippka R."/>
            <person name="Herdman M."/>
            <person name="Sivonen K."/>
            <person name="Coursin T."/>
            <person name="Laurent T."/>
            <person name="Goodwin L."/>
            <person name="Nolan M."/>
            <person name="Davenport K.W."/>
            <person name="Han C.S."/>
            <person name="Rubin E.M."/>
            <person name="Eisen J.A."/>
            <person name="Woyke T."/>
            <person name="Gugger M."/>
            <person name="Kerfeld C.A."/>
        </authorList>
    </citation>
    <scope>NUCLEOTIDE SEQUENCE [LARGE SCALE GENOMIC DNA]</scope>
    <source>
        <strain evidence="4">ATCC 27147 / PCC 6307</strain>
    </source>
</reference>
<dbReference type="KEGG" id="cgc:Cyagr_1371"/>
<feature type="domain" description="Sulfatase-modifying factor enzyme-like" evidence="2">
    <location>
        <begin position="23"/>
        <end position="317"/>
    </location>
</feature>
<dbReference type="PANTHER" id="PTHR23150">
    <property type="entry name" value="SULFATASE MODIFYING FACTOR 1, 2"/>
    <property type="match status" value="1"/>
</dbReference>
<dbReference type="PANTHER" id="PTHR23150:SF19">
    <property type="entry name" value="FORMYLGLYCINE-GENERATING ENZYME"/>
    <property type="match status" value="1"/>
</dbReference>
<dbReference type="Proteomes" id="UP000010388">
    <property type="component" value="Chromosome"/>
</dbReference>
<evidence type="ECO:0000256" key="1">
    <source>
        <dbReference type="SAM" id="MobiDB-lite"/>
    </source>
</evidence>
<dbReference type="HOGENOM" id="CLU_012431_4_0_3"/>
<dbReference type="RefSeq" id="WP_015108995.1">
    <property type="nucleotide sequence ID" value="NC_019675.1"/>
</dbReference>
<dbReference type="AlphaFoldDB" id="K9P564"/>
<dbReference type="Gene3D" id="3.90.1580.10">
    <property type="entry name" value="paralog of FGE (formylglycine-generating enzyme)"/>
    <property type="match status" value="1"/>
</dbReference>
<dbReference type="eggNOG" id="COG1262">
    <property type="taxonomic scope" value="Bacteria"/>
</dbReference>
<feature type="compositionally biased region" description="Pro residues" evidence="1">
    <location>
        <begin position="1"/>
        <end position="21"/>
    </location>
</feature>
<name>K9P564_CYAGP</name>
<gene>
    <name evidence="3" type="ordered locus">Cyagr_1371</name>
</gene>
<dbReference type="Pfam" id="PF03781">
    <property type="entry name" value="FGE-sulfatase"/>
    <property type="match status" value="1"/>
</dbReference>
<accession>K9P564</accession>
<evidence type="ECO:0000313" key="4">
    <source>
        <dbReference type="Proteomes" id="UP000010388"/>
    </source>
</evidence>
<protein>
    <recommendedName>
        <fullName evidence="2">Sulfatase-modifying factor enzyme-like domain-containing protein</fullName>
    </recommendedName>
</protein>
<dbReference type="EMBL" id="CP003495">
    <property type="protein sequence ID" value="AFY28542.1"/>
    <property type="molecule type" value="Genomic_DNA"/>
</dbReference>
<dbReference type="PATRIC" id="fig|292564.3.peg.1304"/>
<dbReference type="GO" id="GO:0120147">
    <property type="term" value="F:formylglycine-generating oxidase activity"/>
    <property type="evidence" value="ECO:0007669"/>
    <property type="project" value="TreeGrafter"/>
</dbReference>